<evidence type="ECO:0008006" key="2">
    <source>
        <dbReference type="Google" id="ProtNLM"/>
    </source>
</evidence>
<dbReference type="InterPro" id="IPR044925">
    <property type="entry name" value="His-Me_finger_sf"/>
</dbReference>
<sequence length="221" mass="25193">MKKITKKAAPTSFQQYIRASNASYEEMDKAVKDELLEALIQEQGGVCAYCQIKLKTETATIEHHCERSICNGLEGKEDRTLDYSNLFAVCPGIAPSKDKKKQFHCDTQKATFNSTNGLPMTVCPTNTAHISTIKYSSTGQLTSSHVDYNGEMDNILNLNIRHIKDMRKNKWLLFFKYSRGKDKTINTEKMKKLLEKDLTKTGNHYKNNFPGLSIYLKDKFC</sequence>
<protein>
    <recommendedName>
        <fullName evidence="2">TIGR02646 family protein</fullName>
    </recommendedName>
</protein>
<dbReference type="AlphaFoldDB" id="A0A6S6SF29"/>
<accession>A0A6S6SF29</accession>
<dbReference type="InterPro" id="IPR013467">
    <property type="entry name" value="HNH78-like"/>
</dbReference>
<evidence type="ECO:0000313" key="1">
    <source>
        <dbReference type="EMBL" id="CAA6803967.1"/>
    </source>
</evidence>
<dbReference type="EMBL" id="CACVAQ010000093">
    <property type="protein sequence ID" value="CAA6803967.1"/>
    <property type="molecule type" value="Genomic_DNA"/>
</dbReference>
<name>A0A6S6SF29_9BACT</name>
<proteinExistence type="predicted"/>
<gene>
    <name evidence="1" type="ORF">HELGO_WM33069</name>
</gene>
<dbReference type="NCBIfam" id="TIGR02646">
    <property type="entry name" value="retron system putative HNH endonuclease"/>
    <property type="match status" value="1"/>
</dbReference>
<dbReference type="Gene3D" id="1.10.30.50">
    <property type="match status" value="1"/>
</dbReference>
<reference evidence="1" key="1">
    <citation type="submission" date="2020-01" db="EMBL/GenBank/DDBJ databases">
        <authorList>
            <person name="Meier V. D."/>
            <person name="Meier V D."/>
        </authorList>
    </citation>
    <scope>NUCLEOTIDE SEQUENCE</scope>
    <source>
        <strain evidence="1">HLG_WM_MAG_10</strain>
    </source>
</reference>
<organism evidence="1">
    <name type="scientific">uncultured Aureispira sp</name>
    <dbReference type="NCBI Taxonomy" id="1331704"/>
    <lineage>
        <taxon>Bacteria</taxon>
        <taxon>Pseudomonadati</taxon>
        <taxon>Bacteroidota</taxon>
        <taxon>Saprospiria</taxon>
        <taxon>Saprospirales</taxon>
        <taxon>Saprospiraceae</taxon>
        <taxon>Aureispira</taxon>
        <taxon>environmental samples</taxon>
    </lineage>
</organism>
<dbReference type="SUPFAM" id="SSF54060">
    <property type="entry name" value="His-Me finger endonucleases"/>
    <property type="match status" value="1"/>
</dbReference>